<reference evidence="2 3" key="1">
    <citation type="submission" date="2021-06" db="EMBL/GenBank/DDBJ databases">
        <title>Caerostris extrusa draft genome.</title>
        <authorList>
            <person name="Kono N."/>
            <person name="Arakawa K."/>
        </authorList>
    </citation>
    <scope>NUCLEOTIDE SEQUENCE [LARGE SCALE GENOMIC DNA]</scope>
</reference>
<dbReference type="AlphaFoldDB" id="A0AAV4TBG5"/>
<sequence length="90" mass="9853">MHYQTPSALQSEPIFFIRPLITLSRYQTPSISITPSRTQTRGRYDTPRPLALGPARSLADVKGAKTDSEIEPEPVMIVLISTGGDITSPN</sequence>
<gene>
    <name evidence="2" type="ORF">CEXT_201961</name>
</gene>
<dbReference type="EMBL" id="BPLR01010703">
    <property type="protein sequence ID" value="GIY41298.1"/>
    <property type="molecule type" value="Genomic_DNA"/>
</dbReference>
<evidence type="ECO:0000313" key="2">
    <source>
        <dbReference type="EMBL" id="GIY41298.1"/>
    </source>
</evidence>
<dbReference type="Proteomes" id="UP001054945">
    <property type="component" value="Unassembled WGS sequence"/>
</dbReference>
<name>A0AAV4TBG5_CAEEX</name>
<protein>
    <submittedName>
        <fullName evidence="2">Uncharacterized protein</fullName>
    </submittedName>
</protein>
<keyword evidence="3" id="KW-1185">Reference proteome</keyword>
<evidence type="ECO:0000256" key="1">
    <source>
        <dbReference type="SAM" id="MobiDB-lite"/>
    </source>
</evidence>
<evidence type="ECO:0000313" key="3">
    <source>
        <dbReference type="Proteomes" id="UP001054945"/>
    </source>
</evidence>
<feature type="region of interest" description="Disordered" evidence="1">
    <location>
        <begin position="32"/>
        <end position="53"/>
    </location>
</feature>
<accession>A0AAV4TBG5</accession>
<comment type="caution">
    <text evidence="2">The sequence shown here is derived from an EMBL/GenBank/DDBJ whole genome shotgun (WGS) entry which is preliminary data.</text>
</comment>
<feature type="compositionally biased region" description="Polar residues" evidence="1">
    <location>
        <begin position="32"/>
        <end position="41"/>
    </location>
</feature>
<organism evidence="2 3">
    <name type="scientific">Caerostris extrusa</name>
    <name type="common">Bark spider</name>
    <name type="synonym">Caerostris bankana</name>
    <dbReference type="NCBI Taxonomy" id="172846"/>
    <lineage>
        <taxon>Eukaryota</taxon>
        <taxon>Metazoa</taxon>
        <taxon>Ecdysozoa</taxon>
        <taxon>Arthropoda</taxon>
        <taxon>Chelicerata</taxon>
        <taxon>Arachnida</taxon>
        <taxon>Araneae</taxon>
        <taxon>Araneomorphae</taxon>
        <taxon>Entelegynae</taxon>
        <taxon>Araneoidea</taxon>
        <taxon>Araneidae</taxon>
        <taxon>Caerostris</taxon>
    </lineage>
</organism>
<proteinExistence type="predicted"/>